<protein>
    <submittedName>
        <fullName evidence="5">DNA/RNA non-specific endonuclease</fullName>
    </submittedName>
</protein>
<dbReference type="GO" id="GO:0004519">
    <property type="term" value="F:endonuclease activity"/>
    <property type="evidence" value="ECO:0007669"/>
    <property type="project" value="UniProtKB-KW"/>
</dbReference>
<dbReference type="eggNOG" id="COG1864">
    <property type="taxonomic scope" value="Bacteria"/>
</dbReference>
<dbReference type="EMBL" id="APVH01000010">
    <property type="protein sequence ID" value="EPX85130.1"/>
    <property type="molecule type" value="Genomic_DNA"/>
</dbReference>
<dbReference type="HOGENOM" id="CLU_016161_0_0_5"/>
<dbReference type="AlphaFoldDB" id="S9S4M9"/>
<feature type="domain" description="DNA/RNA non-specific endonuclease/pyrophosphatase/phosphodiesterase" evidence="4">
    <location>
        <begin position="388"/>
        <end position="601"/>
    </location>
</feature>
<evidence type="ECO:0000256" key="1">
    <source>
        <dbReference type="PIRSR" id="PIRSR640255-1"/>
    </source>
</evidence>
<keyword evidence="2" id="KW-0479">Metal-binding</keyword>
<dbReference type="Pfam" id="PF13365">
    <property type="entry name" value="Trypsin_2"/>
    <property type="match status" value="1"/>
</dbReference>
<evidence type="ECO:0000259" key="3">
    <source>
        <dbReference type="SMART" id="SM00477"/>
    </source>
</evidence>
<dbReference type="InterPro" id="IPR020821">
    <property type="entry name" value="ENPP1-3/EXOG-like_nuc-like"/>
</dbReference>
<dbReference type="Gene3D" id="2.40.10.10">
    <property type="entry name" value="Trypsin-like serine proteases"/>
    <property type="match status" value="2"/>
</dbReference>
<dbReference type="RefSeq" id="WP_020040876.1">
    <property type="nucleotide sequence ID" value="NZ_KE557273.1"/>
</dbReference>
<dbReference type="SMART" id="SM00477">
    <property type="entry name" value="NUC"/>
    <property type="match status" value="1"/>
</dbReference>
<evidence type="ECO:0000313" key="5">
    <source>
        <dbReference type="EMBL" id="EPX85130.1"/>
    </source>
</evidence>
<dbReference type="GO" id="GO:0046872">
    <property type="term" value="F:metal ion binding"/>
    <property type="evidence" value="ECO:0007669"/>
    <property type="project" value="UniProtKB-KW"/>
</dbReference>
<dbReference type="GO" id="GO:0003676">
    <property type="term" value="F:nucleic acid binding"/>
    <property type="evidence" value="ECO:0007669"/>
    <property type="project" value="InterPro"/>
</dbReference>
<sequence>MSSRQIDEVRRHSKAFAEIADKALARRMNTAAAGAPEARRALVENEALEGMGAPPEAWEAQSVAEAIVLAELRPVYFVMEDGIDLDTDVAGEPELVQMVRDNKPGLETLCASVGRVDLINHWTLPYGGTGFLIDEDLAVTNRHVARLFAEAIWNGFRFKRGRFGQNMEARLDYMQLHRSSATRRAEVEEVLYIAQDHEPDFALLRVRRRDEVAPLTLGATAVQEGHPVAVVGYPAEDGDRNEKDLMDRYFGGVYQVKRFAPGFVTGRDDNRVVLTSDYTSLGGNSGSPVISLDTGEVVALHFAGRFKENNFAVTSDVLAAARREVGGQIAVPEMPPATVETPAADLSGRPGYDADFLGTGALSVPLPRLGAWAGDAAPVAGTDDKILRYRNFSVVQSSSRRLPLLTAVNIDGAQSRRLKRRGGWRLDGRLAPEHQVGNQLYSANPLDRGHMVRRRDPGWGDHAEEAERDTFHYTNCAPQHRDLNQRDWLGLEDYILEAAETRDFRVTVFTGPVFRGTDTRLRDQPGAAEVAIPEEFWKVAVILDAATGALSATGYVLSHGPMIRDLVESPFVFGSYRTYQVQVARIEAETGLGFGALPDHDPLGAELSAEAPFAQVAREIDGPGSLLLARGPA</sequence>
<dbReference type="eggNOG" id="COG0265">
    <property type="taxonomic scope" value="Bacteria"/>
</dbReference>
<dbReference type="OrthoDB" id="500593at2"/>
<dbReference type="InterPro" id="IPR009003">
    <property type="entry name" value="Peptidase_S1_PA"/>
</dbReference>
<feature type="active site" description="Proton acceptor" evidence="1">
    <location>
        <position position="450"/>
    </location>
</feature>
<proteinExistence type="predicted"/>
<keyword evidence="5" id="KW-0540">Nuclease</keyword>
<dbReference type="InterPro" id="IPR001604">
    <property type="entry name" value="Endo_G_ENPP1-like_dom"/>
</dbReference>
<dbReference type="SUPFAM" id="SSF50494">
    <property type="entry name" value="Trypsin-like serine proteases"/>
    <property type="match status" value="1"/>
</dbReference>
<dbReference type="Gene3D" id="3.40.570.10">
    <property type="entry name" value="Extracellular Endonuclease, subunit A"/>
    <property type="match status" value="1"/>
</dbReference>
<comment type="caution">
    <text evidence="5">The sequence shown here is derived from an EMBL/GenBank/DDBJ whole genome shotgun (WGS) entry which is preliminary data.</text>
</comment>
<dbReference type="InterPro" id="IPR043504">
    <property type="entry name" value="Peptidase_S1_PA_chymotrypsin"/>
</dbReference>
<keyword evidence="6" id="KW-1185">Reference proteome</keyword>
<dbReference type="Proteomes" id="UP000015347">
    <property type="component" value="Unassembled WGS sequence"/>
</dbReference>
<dbReference type="SUPFAM" id="SSF54060">
    <property type="entry name" value="His-Me finger endonucleases"/>
    <property type="match status" value="1"/>
</dbReference>
<accession>S9S4M9</accession>
<keyword evidence="5" id="KW-0255">Endonuclease</keyword>
<name>S9S4M9_9RHOB</name>
<dbReference type="InterPro" id="IPR040255">
    <property type="entry name" value="Non-specific_endonuclease"/>
</dbReference>
<reference evidence="6" key="1">
    <citation type="journal article" date="2014" name="Stand. Genomic Sci.">
        <title>Genome sequence of the exopolysaccharide-producing Salipiger mucosus type strain (DSM 16094(T)), a moderately halophilic member of the Roseobacter clade.</title>
        <authorList>
            <person name="Riedel T."/>
            <person name="Spring S."/>
            <person name="Fiebig A."/>
            <person name="Petersen J."/>
            <person name="Kyrpides N.C."/>
            <person name="Goker M."/>
            <person name="Klenk H.P."/>
        </authorList>
    </citation>
    <scope>NUCLEOTIDE SEQUENCE [LARGE SCALE GENOMIC DNA]</scope>
    <source>
        <strain evidence="6">DSM 16094</strain>
    </source>
</reference>
<keyword evidence="5" id="KW-0378">Hydrolase</keyword>
<dbReference type="InterPro" id="IPR044929">
    <property type="entry name" value="DNA/RNA_non-sp_Endonuclease_sf"/>
</dbReference>
<dbReference type="PANTHER" id="PTHR13966:SF5">
    <property type="entry name" value="ENDONUCLEASE G, MITOCHONDRIAL"/>
    <property type="match status" value="1"/>
</dbReference>
<organism evidence="5 6">
    <name type="scientific">Salipiger mucosus DSM 16094</name>
    <dbReference type="NCBI Taxonomy" id="1123237"/>
    <lineage>
        <taxon>Bacteria</taxon>
        <taxon>Pseudomonadati</taxon>
        <taxon>Pseudomonadota</taxon>
        <taxon>Alphaproteobacteria</taxon>
        <taxon>Rhodobacterales</taxon>
        <taxon>Roseobacteraceae</taxon>
        <taxon>Salipiger</taxon>
    </lineage>
</organism>
<dbReference type="SMART" id="SM00892">
    <property type="entry name" value="Endonuclease_NS"/>
    <property type="match status" value="1"/>
</dbReference>
<evidence type="ECO:0000313" key="6">
    <source>
        <dbReference type="Proteomes" id="UP000015347"/>
    </source>
</evidence>
<evidence type="ECO:0000259" key="4">
    <source>
        <dbReference type="SMART" id="SM00892"/>
    </source>
</evidence>
<evidence type="ECO:0000256" key="2">
    <source>
        <dbReference type="PIRSR" id="PIRSR640255-2"/>
    </source>
</evidence>
<gene>
    <name evidence="5" type="ORF">Salmuc_01086</name>
</gene>
<dbReference type="GO" id="GO:0016787">
    <property type="term" value="F:hydrolase activity"/>
    <property type="evidence" value="ECO:0007669"/>
    <property type="project" value="InterPro"/>
</dbReference>
<dbReference type="CDD" id="cd00091">
    <property type="entry name" value="NUC"/>
    <property type="match status" value="1"/>
</dbReference>
<feature type="binding site" evidence="2">
    <location>
        <position position="484"/>
    </location>
    <ligand>
        <name>Mg(2+)</name>
        <dbReference type="ChEBI" id="CHEBI:18420"/>
        <note>catalytic</note>
    </ligand>
</feature>
<dbReference type="Pfam" id="PF01223">
    <property type="entry name" value="Endonuclease_NS"/>
    <property type="match status" value="1"/>
</dbReference>
<feature type="domain" description="ENPP1-3/EXOG-like endonuclease/phosphodiesterase" evidence="3">
    <location>
        <begin position="389"/>
        <end position="601"/>
    </location>
</feature>
<dbReference type="InterPro" id="IPR044925">
    <property type="entry name" value="His-Me_finger_sf"/>
</dbReference>
<dbReference type="PANTHER" id="PTHR13966">
    <property type="entry name" value="ENDONUCLEASE RELATED"/>
    <property type="match status" value="1"/>
</dbReference>
<dbReference type="STRING" id="1123237.Salmuc_01086"/>